<dbReference type="PANTHER" id="PTHR46058:SF3">
    <property type="entry name" value="PROTEIN BREVIS RADIX-LIKE 4"/>
    <property type="match status" value="1"/>
</dbReference>
<protein>
    <submittedName>
        <fullName evidence="3">PROTEIN BREVIS RADIX-LIKE 1</fullName>
    </submittedName>
</protein>
<reference evidence="3" key="1">
    <citation type="submission" date="2022-11" db="EMBL/GenBank/DDBJ databases">
        <authorList>
            <person name="Hyden B.L."/>
            <person name="Feng K."/>
            <person name="Yates T."/>
            <person name="Jawdy S."/>
            <person name="Smart L.B."/>
            <person name="Muchero W."/>
        </authorList>
    </citation>
    <scope>NUCLEOTIDE SEQUENCE</scope>
    <source>
        <tissue evidence="3">Shoot tip</tissue>
    </source>
</reference>
<dbReference type="Proteomes" id="UP001151529">
    <property type="component" value="Chromosome 6"/>
</dbReference>
<feature type="region of interest" description="Disordered" evidence="1">
    <location>
        <begin position="1"/>
        <end position="43"/>
    </location>
</feature>
<dbReference type="InterPro" id="IPR027988">
    <property type="entry name" value="BRX_N"/>
</dbReference>
<dbReference type="InterPro" id="IPR044532">
    <property type="entry name" value="BRX-like"/>
</dbReference>
<reference evidence="3" key="2">
    <citation type="journal article" date="2023" name="Int. J. Mol. Sci.">
        <title>De Novo Assembly and Annotation of 11 Diverse Shrub Willow (Salix) Genomes Reveals Novel Gene Organization in Sex-Linked Regions.</title>
        <authorList>
            <person name="Hyden B."/>
            <person name="Feng K."/>
            <person name="Yates T.B."/>
            <person name="Jawdy S."/>
            <person name="Cereghino C."/>
            <person name="Smart L.B."/>
            <person name="Muchero W."/>
        </authorList>
    </citation>
    <scope>NUCLEOTIDE SEQUENCE [LARGE SCALE GENOMIC DNA]</scope>
    <source>
        <tissue evidence="3">Shoot tip</tissue>
    </source>
</reference>
<dbReference type="EMBL" id="JAPFFL010000002">
    <property type="protein sequence ID" value="KAJ6742726.1"/>
    <property type="molecule type" value="Genomic_DNA"/>
</dbReference>
<proteinExistence type="predicted"/>
<evidence type="ECO:0000313" key="3">
    <source>
        <dbReference type="EMBL" id="KAJ6742726.1"/>
    </source>
</evidence>
<dbReference type="Pfam" id="PF13713">
    <property type="entry name" value="BRX_N"/>
    <property type="match status" value="1"/>
</dbReference>
<feature type="domain" description="Transcription factor BREVIS RADIX N-terminal" evidence="2">
    <location>
        <begin position="32"/>
        <end position="66"/>
    </location>
</feature>
<keyword evidence="4" id="KW-1185">Reference proteome</keyword>
<dbReference type="OrthoDB" id="1432119at2759"/>
<organism evidence="3 4">
    <name type="scientific">Salix viminalis</name>
    <name type="common">Common osier</name>
    <name type="synonym">Basket willow</name>
    <dbReference type="NCBI Taxonomy" id="40686"/>
    <lineage>
        <taxon>Eukaryota</taxon>
        <taxon>Viridiplantae</taxon>
        <taxon>Streptophyta</taxon>
        <taxon>Embryophyta</taxon>
        <taxon>Tracheophyta</taxon>
        <taxon>Spermatophyta</taxon>
        <taxon>Magnoliopsida</taxon>
        <taxon>eudicotyledons</taxon>
        <taxon>Gunneridae</taxon>
        <taxon>Pentapetalae</taxon>
        <taxon>rosids</taxon>
        <taxon>fabids</taxon>
        <taxon>Malpighiales</taxon>
        <taxon>Salicaceae</taxon>
        <taxon>Saliceae</taxon>
        <taxon>Salix</taxon>
    </lineage>
</organism>
<dbReference type="AlphaFoldDB" id="A0A9Q0V5W7"/>
<comment type="caution">
    <text evidence="3">The sequence shown here is derived from an EMBL/GenBank/DDBJ whole genome shotgun (WGS) entry which is preliminary data.</text>
</comment>
<evidence type="ECO:0000256" key="1">
    <source>
        <dbReference type="SAM" id="MobiDB-lite"/>
    </source>
</evidence>
<accession>A0A9Q0V5W7</accession>
<sequence>MLTCIARSKQPGDESLSQADDAAAAANHHPSAAKQQQQQQAIKSLTSQLKDMALKASGAYRHCNPCTAPTTTTQSQLRNNSTESDAEF</sequence>
<gene>
    <name evidence="3" type="ORF">OIU85_016776</name>
</gene>
<feature type="region of interest" description="Disordered" evidence="1">
    <location>
        <begin position="64"/>
        <end position="88"/>
    </location>
</feature>
<dbReference type="PANTHER" id="PTHR46058">
    <property type="entry name" value="PROTEIN BREVIS RADIX-LIKE 1"/>
    <property type="match status" value="1"/>
</dbReference>
<name>A0A9Q0V5W7_SALVM</name>
<evidence type="ECO:0000313" key="4">
    <source>
        <dbReference type="Proteomes" id="UP001151529"/>
    </source>
</evidence>
<feature type="compositionally biased region" description="Polar residues" evidence="1">
    <location>
        <begin position="67"/>
        <end position="88"/>
    </location>
</feature>
<evidence type="ECO:0000259" key="2">
    <source>
        <dbReference type="Pfam" id="PF13713"/>
    </source>
</evidence>